<evidence type="ECO:0000313" key="2">
    <source>
        <dbReference type="EMBL" id="OBZ72456.1"/>
    </source>
</evidence>
<dbReference type="AlphaFoldDB" id="A0A1C7M7T4"/>
<dbReference type="STRING" id="5627.A0A1C7M7T4"/>
<feature type="compositionally biased region" description="Basic residues" evidence="1">
    <location>
        <begin position="1"/>
        <end position="10"/>
    </location>
</feature>
<feature type="compositionally biased region" description="Polar residues" evidence="1">
    <location>
        <begin position="125"/>
        <end position="135"/>
    </location>
</feature>
<dbReference type="PANTHER" id="PTHR31649:SF1">
    <property type="entry name" value="FARNESOIC ACID O-METHYL TRANSFERASE DOMAIN-CONTAINING PROTEIN"/>
    <property type="match status" value="1"/>
</dbReference>
<feature type="compositionally biased region" description="Low complexity" evidence="1">
    <location>
        <begin position="11"/>
        <end position="20"/>
    </location>
</feature>
<comment type="caution">
    <text evidence="2">The sequence shown here is derived from an EMBL/GenBank/DDBJ whole genome shotgun (WGS) entry which is preliminary data.</text>
</comment>
<feature type="region of interest" description="Disordered" evidence="1">
    <location>
        <begin position="1"/>
        <end position="73"/>
    </location>
</feature>
<dbReference type="Pfam" id="PF11901">
    <property type="entry name" value="DM9"/>
    <property type="match status" value="1"/>
</dbReference>
<accession>A0A1C7M7T4</accession>
<reference evidence="2 3" key="1">
    <citation type="submission" date="2016-03" db="EMBL/GenBank/DDBJ databases">
        <title>Whole genome sequencing of Grifola frondosa 9006-11.</title>
        <authorList>
            <person name="Min B."/>
            <person name="Park H."/>
            <person name="Kim J.-G."/>
            <person name="Cho H."/>
            <person name="Oh Y.-L."/>
            <person name="Kong W.-S."/>
            <person name="Choi I.-G."/>
        </authorList>
    </citation>
    <scope>NUCLEOTIDE SEQUENCE [LARGE SCALE GENOMIC DNA]</scope>
    <source>
        <strain evidence="2 3">9006-11</strain>
    </source>
</reference>
<proteinExistence type="predicted"/>
<dbReference type="OMA" id="NHDGCTT"/>
<dbReference type="OrthoDB" id="2142040at2759"/>
<organism evidence="2 3">
    <name type="scientific">Grifola frondosa</name>
    <name type="common">Maitake</name>
    <name type="synonym">Polyporus frondosus</name>
    <dbReference type="NCBI Taxonomy" id="5627"/>
    <lineage>
        <taxon>Eukaryota</taxon>
        <taxon>Fungi</taxon>
        <taxon>Dikarya</taxon>
        <taxon>Basidiomycota</taxon>
        <taxon>Agaricomycotina</taxon>
        <taxon>Agaricomycetes</taxon>
        <taxon>Polyporales</taxon>
        <taxon>Grifolaceae</taxon>
        <taxon>Grifola</taxon>
    </lineage>
</organism>
<dbReference type="SMART" id="SM00696">
    <property type="entry name" value="DM9"/>
    <property type="match status" value="1"/>
</dbReference>
<sequence length="272" mass="28911">MGSHNRRRSKSSSSSSSSSSSEDEDKKHRKNKHEDAHPTFPSYAAGRSTEGYLGLPPPYSIPQGAPGVGSISGIHEPTRDMPPMPPMPLMPQIPGQHGDTFPGSHIPSSPPPAHTPPASGYRVPLSTTMPFPPVQQTGPPVSIDADGRSPIFIGSAIFPSSVHPCKIVPTLNPPCRVPYGGGEYEHHGRYDLLPFDPNTMEFVPTSHGQIPPGRRPIDGGYEESGGKLYHAVATVQGVKVPGKAGPHLGGCNVAFGGQEHQVTSGYDILCWR</sequence>
<name>A0A1C7M7T4_GRIFR</name>
<keyword evidence="3" id="KW-1185">Reference proteome</keyword>
<dbReference type="Proteomes" id="UP000092993">
    <property type="component" value="Unassembled WGS sequence"/>
</dbReference>
<gene>
    <name evidence="2" type="ORF">A0H81_07587</name>
</gene>
<dbReference type="InterPro" id="IPR006616">
    <property type="entry name" value="DM9_repeat"/>
</dbReference>
<dbReference type="EMBL" id="LUGG01000009">
    <property type="protein sequence ID" value="OBZ72456.1"/>
    <property type="molecule type" value="Genomic_DNA"/>
</dbReference>
<dbReference type="PANTHER" id="PTHR31649">
    <property type="entry name" value="AGAP009604-PA"/>
    <property type="match status" value="1"/>
</dbReference>
<evidence type="ECO:0000256" key="1">
    <source>
        <dbReference type="SAM" id="MobiDB-lite"/>
    </source>
</evidence>
<evidence type="ECO:0000313" key="3">
    <source>
        <dbReference type="Proteomes" id="UP000092993"/>
    </source>
</evidence>
<protein>
    <submittedName>
        <fullName evidence="2">Uncharacterized protein</fullName>
    </submittedName>
</protein>
<feature type="region of interest" description="Disordered" evidence="1">
    <location>
        <begin position="93"/>
        <end position="135"/>
    </location>
</feature>